<reference evidence="2" key="1">
    <citation type="submission" date="2015-04" db="UniProtKB">
        <authorList>
            <consortium name="EnsemblPlants"/>
        </authorList>
    </citation>
    <scope>IDENTIFICATION</scope>
</reference>
<reference evidence="2" key="2">
    <citation type="submission" date="2018-05" db="EMBL/GenBank/DDBJ databases">
        <title>OgluRS3 (Oryza glumaepatula Reference Sequence Version 3).</title>
        <authorList>
            <person name="Zhang J."/>
            <person name="Kudrna D."/>
            <person name="Lee S."/>
            <person name="Talag J."/>
            <person name="Welchert J."/>
            <person name="Wing R.A."/>
        </authorList>
    </citation>
    <scope>NUCLEOTIDE SEQUENCE [LARGE SCALE GENOMIC DNA]</scope>
</reference>
<organism evidence="2">
    <name type="scientific">Oryza glumipatula</name>
    <dbReference type="NCBI Taxonomy" id="40148"/>
    <lineage>
        <taxon>Eukaryota</taxon>
        <taxon>Viridiplantae</taxon>
        <taxon>Streptophyta</taxon>
        <taxon>Embryophyta</taxon>
        <taxon>Tracheophyta</taxon>
        <taxon>Spermatophyta</taxon>
        <taxon>Magnoliopsida</taxon>
        <taxon>Liliopsida</taxon>
        <taxon>Poales</taxon>
        <taxon>Poaceae</taxon>
        <taxon>BOP clade</taxon>
        <taxon>Oryzoideae</taxon>
        <taxon>Oryzeae</taxon>
        <taxon>Oryzinae</taxon>
        <taxon>Oryza</taxon>
    </lineage>
</organism>
<evidence type="ECO:0000313" key="2">
    <source>
        <dbReference type="EnsemblPlants" id="OGLUM08G14730.1"/>
    </source>
</evidence>
<feature type="region of interest" description="Disordered" evidence="1">
    <location>
        <begin position="59"/>
        <end position="81"/>
    </location>
</feature>
<evidence type="ECO:0000256" key="1">
    <source>
        <dbReference type="SAM" id="MobiDB-lite"/>
    </source>
</evidence>
<dbReference type="EnsemblPlants" id="OGLUM08G14730.1">
    <property type="protein sequence ID" value="OGLUM08G14730.1"/>
    <property type="gene ID" value="OGLUM08G14730"/>
</dbReference>
<accession>A0A0E0AV41</accession>
<keyword evidence="3" id="KW-1185">Reference proteome</keyword>
<name>A0A0E0AV41_9ORYZ</name>
<dbReference type="Gramene" id="OGLUM08G14730.1">
    <property type="protein sequence ID" value="OGLUM08G14730.1"/>
    <property type="gene ID" value="OGLUM08G14730"/>
</dbReference>
<dbReference type="AlphaFoldDB" id="A0A0E0AV41"/>
<feature type="region of interest" description="Disordered" evidence="1">
    <location>
        <begin position="95"/>
        <end position="119"/>
    </location>
</feature>
<dbReference type="HOGENOM" id="CLU_1828331_0_0_1"/>
<proteinExistence type="predicted"/>
<dbReference type="STRING" id="40148.A0A0E0AV41"/>
<dbReference type="Proteomes" id="UP000026961">
    <property type="component" value="Chromosome 8"/>
</dbReference>
<protein>
    <submittedName>
        <fullName evidence="2">Uncharacterized protein</fullName>
    </submittedName>
</protein>
<sequence>MTPPPRAIPLLLAPRSSLRAHSLSSSLHPNPGCRRRTLPLSPPVTLLLAPPAAAAAFDRCPGRRRGSRGLPLPPLLSTTAPVGADVFPTPIRAAGADVVPSRRRSQGLPHPAPTPSPSSVVVVAEVHRCRKSPRRALRRSV</sequence>
<evidence type="ECO:0000313" key="3">
    <source>
        <dbReference type="Proteomes" id="UP000026961"/>
    </source>
</evidence>